<dbReference type="AlphaFoldDB" id="A0AAW9SR36"/>
<dbReference type="Proteomes" id="UP001428774">
    <property type="component" value="Unassembled WGS sequence"/>
</dbReference>
<keyword evidence="13" id="KW-1185">Reference proteome</keyword>
<name>A0AAW9SR36_9RHOB</name>
<evidence type="ECO:0000256" key="9">
    <source>
        <dbReference type="ARBA" id="ARBA00035611"/>
    </source>
</evidence>
<evidence type="ECO:0000256" key="5">
    <source>
        <dbReference type="ARBA" id="ARBA00022597"/>
    </source>
</evidence>
<feature type="transmembrane region" description="Helical" evidence="11">
    <location>
        <begin position="139"/>
        <end position="161"/>
    </location>
</feature>
<feature type="transmembrane region" description="Helical" evidence="11">
    <location>
        <begin position="60"/>
        <end position="82"/>
    </location>
</feature>
<comment type="caution">
    <text evidence="12">The sequence shown here is derived from an EMBL/GenBank/DDBJ whole genome shotgun (WGS) entry which is preliminary data.</text>
</comment>
<proteinExistence type="predicted"/>
<dbReference type="Pfam" id="PF02653">
    <property type="entry name" value="BPD_transp_2"/>
    <property type="match status" value="1"/>
</dbReference>
<evidence type="ECO:0000313" key="13">
    <source>
        <dbReference type="Proteomes" id="UP001428774"/>
    </source>
</evidence>
<keyword evidence="8 11" id="KW-0472">Membrane</keyword>
<keyword evidence="4" id="KW-0997">Cell inner membrane</keyword>
<keyword evidence="6 11" id="KW-0812">Transmembrane</keyword>
<evidence type="ECO:0000256" key="1">
    <source>
        <dbReference type="ARBA" id="ARBA00004651"/>
    </source>
</evidence>
<dbReference type="PANTHER" id="PTHR32196:SF32">
    <property type="entry name" value="XYLOSE TRANSPORT SYSTEM PERMEASE PROTEIN XYLH"/>
    <property type="match status" value="1"/>
</dbReference>
<evidence type="ECO:0000256" key="6">
    <source>
        <dbReference type="ARBA" id="ARBA00022692"/>
    </source>
</evidence>
<feature type="transmembrane region" description="Helical" evidence="11">
    <location>
        <begin position="30"/>
        <end position="48"/>
    </location>
</feature>
<gene>
    <name evidence="12" type="ORF">ABFB10_18900</name>
</gene>
<evidence type="ECO:0000313" key="12">
    <source>
        <dbReference type="EMBL" id="MEN9062746.1"/>
    </source>
</evidence>
<evidence type="ECO:0000256" key="8">
    <source>
        <dbReference type="ARBA" id="ARBA00023136"/>
    </source>
</evidence>
<dbReference type="RefSeq" id="WP_347167680.1">
    <property type="nucleotide sequence ID" value="NZ_JBDNCH010000002.1"/>
</dbReference>
<dbReference type="PANTHER" id="PTHR32196">
    <property type="entry name" value="ABC TRANSPORTER PERMEASE PROTEIN YPHD-RELATED-RELATED"/>
    <property type="match status" value="1"/>
</dbReference>
<evidence type="ECO:0000256" key="10">
    <source>
        <dbReference type="ARBA" id="ARBA00035686"/>
    </source>
</evidence>
<evidence type="ECO:0000256" key="7">
    <source>
        <dbReference type="ARBA" id="ARBA00022989"/>
    </source>
</evidence>
<dbReference type="EMBL" id="JBDNCH010000002">
    <property type="protein sequence ID" value="MEN9062746.1"/>
    <property type="molecule type" value="Genomic_DNA"/>
</dbReference>
<dbReference type="InterPro" id="IPR001851">
    <property type="entry name" value="ABC_transp_permease"/>
</dbReference>
<dbReference type="CDD" id="cd06579">
    <property type="entry name" value="TM_PBP1_transp_AraH_like"/>
    <property type="match status" value="1"/>
</dbReference>
<organism evidence="12 13">
    <name type="scientific">Ponticoccus litoralis</name>
    <dbReference type="NCBI Taxonomy" id="422297"/>
    <lineage>
        <taxon>Bacteria</taxon>
        <taxon>Pseudomonadati</taxon>
        <taxon>Pseudomonadota</taxon>
        <taxon>Alphaproteobacteria</taxon>
        <taxon>Rhodobacterales</taxon>
        <taxon>Roseobacteraceae</taxon>
        <taxon>Ponticoccus</taxon>
    </lineage>
</organism>
<keyword evidence="2" id="KW-0813">Transport</keyword>
<accession>A0AAW9SR36</accession>
<feature type="transmembrane region" description="Helical" evidence="11">
    <location>
        <begin position="191"/>
        <end position="216"/>
    </location>
</feature>
<evidence type="ECO:0000256" key="3">
    <source>
        <dbReference type="ARBA" id="ARBA00022475"/>
    </source>
</evidence>
<evidence type="ECO:0000256" key="11">
    <source>
        <dbReference type="SAM" id="Phobius"/>
    </source>
</evidence>
<feature type="transmembrane region" description="Helical" evidence="11">
    <location>
        <begin position="236"/>
        <end position="256"/>
    </location>
</feature>
<evidence type="ECO:0000256" key="2">
    <source>
        <dbReference type="ARBA" id="ARBA00022448"/>
    </source>
</evidence>
<evidence type="ECO:0000256" key="4">
    <source>
        <dbReference type="ARBA" id="ARBA00022519"/>
    </source>
</evidence>
<comment type="subcellular location">
    <subcellularLocation>
        <location evidence="1">Cell membrane</location>
        <topology evidence="1">Multi-pass membrane protein</topology>
    </subcellularLocation>
</comment>
<comment type="function">
    <text evidence="9">Part of the binding-protein-dependent transport system for D-xylose. Probably responsible for the translocation of the substrate across the membrane.</text>
</comment>
<dbReference type="GO" id="GO:0022857">
    <property type="term" value="F:transmembrane transporter activity"/>
    <property type="evidence" value="ECO:0007669"/>
    <property type="project" value="InterPro"/>
</dbReference>
<feature type="transmembrane region" description="Helical" evidence="11">
    <location>
        <begin position="316"/>
        <end position="335"/>
    </location>
</feature>
<protein>
    <recommendedName>
        <fullName evidence="10">Xylose transport system permease protein XylH</fullName>
    </recommendedName>
</protein>
<keyword evidence="3" id="KW-1003">Cell membrane</keyword>
<keyword evidence="5" id="KW-0762">Sugar transport</keyword>
<reference evidence="12 13" key="1">
    <citation type="submission" date="2024-05" db="EMBL/GenBank/DDBJ databases">
        <title>Genome sequence of Ponticoccus litoralis KCCM 90028.</title>
        <authorList>
            <person name="Kim J.M."/>
            <person name="Lee J.K."/>
            <person name="Choi B.J."/>
            <person name="Bayburt H."/>
            <person name="Baek J.H."/>
            <person name="Jeon C.O."/>
        </authorList>
    </citation>
    <scope>NUCLEOTIDE SEQUENCE [LARGE SCALE GENOMIC DNA]</scope>
    <source>
        <strain evidence="12 13">KCCM 90028</strain>
    </source>
</reference>
<sequence>METTSQTSRPSRPATSTPFSVGALFRRPETGAFMGMVLVFLFFAYFGYDRNFLSPYGTSSWVNMASTVGIIAIPIGFLMIAGELDISIGAVVPAAKMSMAIAVGYYGLPVGVGLLITFSLAAFIGWVNGMLVTRTNVPSLIVTLATLFAVSGLTLFLSLWLTDTTSQALTSPAWAKAVFGDYHARGFQSSVFWWLGMAAVLYYILHLSPWGNWIFALGGDKESARNAGIPIDKLKIALFMLAAMAAALSGTCEAILSNSATTTTNFALIFNCIIAVVVGGVLLTGGFGTVAGVFFGTATLAIVQQGIGYTPFDRNLSSLIIGVMLLIAVLMNDTFRNMATSMSASKKGK</sequence>
<feature type="transmembrane region" description="Helical" evidence="11">
    <location>
        <begin position="103"/>
        <end position="127"/>
    </location>
</feature>
<keyword evidence="7 11" id="KW-1133">Transmembrane helix</keyword>
<dbReference type="GO" id="GO:0005886">
    <property type="term" value="C:plasma membrane"/>
    <property type="evidence" value="ECO:0007669"/>
    <property type="project" value="UniProtKB-SubCell"/>
</dbReference>
<feature type="transmembrane region" description="Helical" evidence="11">
    <location>
        <begin position="268"/>
        <end position="296"/>
    </location>
</feature>